<reference evidence="1 2" key="1">
    <citation type="submission" date="2019-11" db="EMBL/GenBank/DDBJ databases">
        <title>Bacillus lacus genome.</title>
        <authorList>
            <person name="Allen C.J."/>
            <person name="Newman J.D."/>
        </authorList>
    </citation>
    <scope>NUCLEOTIDE SEQUENCE [LARGE SCALE GENOMIC DNA]</scope>
    <source>
        <strain evidence="1 2">KCTC 33946</strain>
    </source>
</reference>
<proteinExistence type="predicted"/>
<keyword evidence="2" id="KW-1185">Reference proteome</keyword>
<dbReference type="EMBL" id="WKKI01000025">
    <property type="protein sequence ID" value="MRX72989.1"/>
    <property type="molecule type" value="Genomic_DNA"/>
</dbReference>
<dbReference type="AlphaFoldDB" id="A0A7X2J0G0"/>
<comment type="caution">
    <text evidence="1">The sequence shown here is derived from an EMBL/GenBank/DDBJ whole genome shotgun (WGS) entry which is preliminary data.</text>
</comment>
<dbReference type="RefSeq" id="WP_170289400.1">
    <property type="nucleotide sequence ID" value="NZ_WKKI01000025.1"/>
</dbReference>
<evidence type="ECO:0000313" key="1">
    <source>
        <dbReference type="EMBL" id="MRX72989.1"/>
    </source>
</evidence>
<dbReference type="Proteomes" id="UP000448867">
    <property type="component" value="Unassembled WGS sequence"/>
</dbReference>
<organism evidence="1 2">
    <name type="scientific">Metabacillus lacus</name>
    <dbReference type="NCBI Taxonomy" id="1983721"/>
    <lineage>
        <taxon>Bacteria</taxon>
        <taxon>Bacillati</taxon>
        <taxon>Bacillota</taxon>
        <taxon>Bacilli</taxon>
        <taxon>Bacillales</taxon>
        <taxon>Bacillaceae</taxon>
        <taxon>Metabacillus</taxon>
    </lineage>
</organism>
<name>A0A7X2J0G0_9BACI</name>
<sequence>MVLLVIYLLIQPEQNETPAVDLSCRLLLYDNGSPKHVDGSEKLSIQSRIITFGYIPVLRFCPLTHDSHFNYQEKNARPNLAQRATFY</sequence>
<accession>A0A7X2J0G0</accession>
<gene>
    <name evidence="1" type="ORF">GJU40_12645</name>
</gene>
<evidence type="ECO:0000313" key="2">
    <source>
        <dbReference type="Proteomes" id="UP000448867"/>
    </source>
</evidence>
<protein>
    <submittedName>
        <fullName evidence="1">Uncharacterized protein</fullName>
    </submittedName>
</protein>